<dbReference type="PROSITE" id="PS51796">
    <property type="entry name" value="MSS4"/>
    <property type="match status" value="1"/>
</dbReference>
<keyword evidence="1" id="KW-0813">Transport</keyword>
<dbReference type="SUPFAM" id="SSF51316">
    <property type="entry name" value="Mss4-like"/>
    <property type="match status" value="1"/>
</dbReference>
<dbReference type="InterPro" id="IPR007515">
    <property type="entry name" value="Mss4"/>
</dbReference>
<evidence type="ECO:0000256" key="2">
    <source>
        <dbReference type="ARBA" id="ARBA00022658"/>
    </source>
</evidence>
<dbReference type="Pfam" id="PF04421">
    <property type="entry name" value="Mss4"/>
    <property type="match status" value="1"/>
</dbReference>
<dbReference type="GO" id="GO:0005829">
    <property type="term" value="C:cytosol"/>
    <property type="evidence" value="ECO:0007669"/>
    <property type="project" value="TreeGrafter"/>
</dbReference>
<keyword evidence="2" id="KW-0344">Guanine-nucleotide releasing factor</keyword>
<evidence type="ECO:0000256" key="3">
    <source>
        <dbReference type="ARBA" id="ARBA00022927"/>
    </source>
</evidence>
<dbReference type="AlphaFoldDB" id="A0A9N9P1D5"/>
<dbReference type="InterPro" id="IPR011323">
    <property type="entry name" value="Mss4/transl-control_tumour"/>
</dbReference>
<feature type="non-terminal residue" evidence="4">
    <location>
        <position position="1"/>
    </location>
</feature>
<protein>
    <submittedName>
        <fullName evidence="4">4000_t:CDS:1</fullName>
    </submittedName>
</protein>
<dbReference type="GO" id="GO:0016020">
    <property type="term" value="C:membrane"/>
    <property type="evidence" value="ECO:0007669"/>
    <property type="project" value="TreeGrafter"/>
</dbReference>
<keyword evidence="5" id="KW-1185">Reference proteome</keyword>
<evidence type="ECO:0000256" key="1">
    <source>
        <dbReference type="ARBA" id="ARBA00022448"/>
    </source>
</evidence>
<dbReference type="GO" id="GO:0007264">
    <property type="term" value="P:small GTPase-mediated signal transduction"/>
    <property type="evidence" value="ECO:0007669"/>
    <property type="project" value="InterPro"/>
</dbReference>
<organism evidence="4 5">
    <name type="scientific">Acaulospora morrowiae</name>
    <dbReference type="NCBI Taxonomy" id="94023"/>
    <lineage>
        <taxon>Eukaryota</taxon>
        <taxon>Fungi</taxon>
        <taxon>Fungi incertae sedis</taxon>
        <taxon>Mucoromycota</taxon>
        <taxon>Glomeromycotina</taxon>
        <taxon>Glomeromycetes</taxon>
        <taxon>Diversisporales</taxon>
        <taxon>Acaulosporaceae</taxon>
        <taxon>Acaulospora</taxon>
    </lineage>
</organism>
<sequence>MSENKAFSNISDPKTLVTLEKQNALDIYCPQSSCKCLILRANVGTLVERPKDKLILPKGQNLTQTSEVLETSETNGTIGKDVAKESIEKSNSSQLQGFWRLTDLMAFENIGFSKTIIETGIKYICCADCNTGPL</sequence>
<keyword evidence="3" id="KW-0653">Protein transport</keyword>
<name>A0A9N9P1D5_9GLOM</name>
<dbReference type="EMBL" id="CAJVPV010052547">
    <property type="protein sequence ID" value="CAG8780806.1"/>
    <property type="molecule type" value="Genomic_DNA"/>
</dbReference>
<dbReference type="GO" id="GO:0005085">
    <property type="term" value="F:guanyl-nucleotide exchange factor activity"/>
    <property type="evidence" value="ECO:0007669"/>
    <property type="project" value="UniProtKB-KW"/>
</dbReference>
<gene>
    <name evidence="4" type="ORF">AMORRO_LOCUS17297</name>
</gene>
<dbReference type="InterPro" id="IPR011057">
    <property type="entry name" value="Mss4-like_sf"/>
</dbReference>
<dbReference type="PANTHER" id="PTHR13276:SF0">
    <property type="entry name" value="GUANINE NUCLEOTIDE EXCHANGE FACTOR MSS4"/>
    <property type="match status" value="1"/>
</dbReference>
<dbReference type="Proteomes" id="UP000789342">
    <property type="component" value="Unassembled WGS sequence"/>
</dbReference>
<dbReference type="GO" id="GO:0006892">
    <property type="term" value="P:post-Golgi vesicle-mediated transport"/>
    <property type="evidence" value="ECO:0007669"/>
    <property type="project" value="TreeGrafter"/>
</dbReference>
<evidence type="ECO:0000313" key="4">
    <source>
        <dbReference type="EMBL" id="CAG8780806.1"/>
    </source>
</evidence>
<reference evidence="4" key="1">
    <citation type="submission" date="2021-06" db="EMBL/GenBank/DDBJ databases">
        <authorList>
            <person name="Kallberg Y."/>
            <person name="Tangrot J."/>
            <person name="Rosling A."/>
        </authorList>
    </citation>
    <scope>NUCLEOTIDE SEQUENCE</scope>
    <source>
        <strain evidence="4">CL551</strain>
    </source>
</reference>
<evidence type="ECO:0000313" key="5">
    <source>
        <dbReference type="Proteomes" id="UP000789342"/>
    </source>
</evidence>
<dbReference type="GO" id="GO:0008270">
    <property type="term" value="F:zinc ion binding"/>
    <property type="evidence" value="ECO:0007669"/>
    <property type="project" value="TreeGrafter"/>
</dbReference>
<comment type="caution">
    <text evidence="4">The sequence shown here is derived from an EMBL/GenBank/DDBJ whole genome shotgun (WGS) entry which is preliminary data.</text>
</comment>
<feature type="non-terminal residue" evidence="4">
    <location>
        <position position="134"/>
    </location>
</feature>
<accession>A0A9N9P1D5</accession>
<dbReference type="Gene3D" id="2.170.150.10">
    <property type="entry name" value="Metal Binding Protein, Guanine Nucleotide Exchange Factor, Chain A"/>
    <property type="match status" value="1"/>
</dbReference>
<dbReference type="GO" id="GO:0015031">
    <property type="term" value="P:protein transport"/>
    <property type="evidence" value="ECO:0007669"/>
    <property type="project" value="UniProtKB-KW"/>
</dbReference>
<dbReference type="OrthoDB" id="30840at2759"/>
<proteinExistence type="predicted"/>
<dbReference type="PANTHER" id="PTHR13276">
    <property type="entry name" value="GUANINE NUCLEOTIDE EXCHANGE FACTOR MSS4"/>
    <property type="match status" value="1"/>
</dbReference>